<feature type="active site" evidence="7">
    <location>
        <position position="195"/>
    </location>
</feature>
<organism evidence="10 11">
    <name type="scientific">Pterulicium gracile</name>
    <dbReference type="NCBI Taxonomy" id="1884261"/>
    <lineage>
        <taxon>Eukaryota</taxon>
        <taxon>Fungi</taxon>
        <taxon>Dikarya</taxon>
        <taxon>Basidiomycota</taxon>
        <taxon>Agaricomycotina</taxon>
        <taxon>Agaricomycetes</taxon>
        <taxon>Agaricomycetidae</taxon>
        <taxon>Agaricales</taxon>
        <taxon>Pleurotineae</taxon>
        <taxon>Pterulaceae</taxon>
        <taxon>Pterulicium</taxon>
    </lineage>
</organism>
<feature type="active site" evidence="7">
    <location>
        <position position="355"/>
    </location>
</feature>
<evidence type="ECO:0000313" key="11">
    <source>
        <dbReference type="Proteomes" id="UP000305067"/>
    </source>
</evidence>
<name>A0A5C3QTE1_9AGAR</name>
<evidence type="ECO:0000256" key="8">
    <source>
        <dbReference type="SAM" id="MobiDB-lite"/>
    </source>
</evidence>
<evidence type="ECO:0000259" key="9">
    <source>
        <dbReference type="Pfam" id="PF12697"/>
    </source>
</evidence>
<evidence type="ECO:0000313" key="10">
    <source>
        <dbReference type="EMBL" id="TFL05306.1"/>
    </source>
</evidence>
<dbReference type="Pfam" id="PF12697">
    <property type="entry name" value="Abhydrolase_6"/>
    <property type="match status" value="1"/>
</dbReference>
<sequence>MSDLYRSALSSRISRLPMDIPHEDEDDDDEESEAADQIASLPGSMGPPPTRSPYARQQSGGASSTTPNPRFAPISASGYFDAANQVSVSSRGLESRVYYTPPKYAGRNGTVIFCHHGAGYSGLSFACFAQEVKDLSAGNCGVMSLDARRHGRTTSQHADNEDLSIEVLIEDFVELVRALFPKPEDAPTFIMVGHSMGGSVVARATPKLQALNYAVGGVAVLDAVEGFALEALPHMQQLLNSRPDGFPSIERAIEWHVSTDTIRNPDSARVSIPGCVTALDPADTTEGPRKQKWVTPLRSTSSYWTSWFEGLSTSFLAVKAARLLVLAGAERLDKELMIGQMQGKFQLEVVPNVGHILHEDDPRKLAEIIVDFWRRNERVIPGVKKVGDS</sequence>
<evidence type="ECO:0000256" key="3">
    <source>
        <dbReference type="ARBA" id="ARBA00022487"/>
    </source>
</evidence>
<evidence type="ECO:0000256" key="7">
    <source>
        <dbReference type="PIRSR" id="PIRSR022950-1"/>
    </source>
</evidence>
<comment type="similarity">
    <text evidence="1 6">Belongs to the AB hydrolase superfamily.</text>
</comment>
<gene>
    <name evidence="10" type="ORF">BDV98DRAFT_561815</name>
</gene>
<feature type="compositionally biased region" description="Polar residues" evidence="8">
    <location>
        <begin position="55"/>
        <end position="68"/>
    </location>
</feature>
<accession>A0A5C3QTE1</accession>
<evidence type="ECO:0000256" key="4">
    <source>
        <dbReference type="ARBA" id="ARBA00022801"/>
    </source>
</evidence>
<evidence type="ECO:0000256" key="6">
    <source>
        <dbReference type="PIRNR" id="PIRNR022950"/>
    </source>
</evidence>
<dbReference type="PANTHER" id="PTHR14189">
    <property type="entry name" value="PROTEIN PHOSPHATASE METHYLESTERASE-1 RELATED"/>
    <property type="match status" value="1"/>
</dbReference>
<keyword evidence="3 6" id="KW-0719">Serine esterase</keyword>
<keyword evidence="4 6" id="KW-0378">Hydrolase</keyword>
<dbReference type="InterPro" id="IPR000073">
    <property type="entry name" value="AB_hydrolase_1"/>
</dbReference>
<proteinExistence type="inferred from homology"/>
<dbReference type="InterPro" id="IPR016812">
    <property type="entry name" value="PPase_methylesterase_euk"/>
</dbReference>
<dbReference type="PANTHER" id="PTHR14189:SF0">
    <property type="entry name" value="PROTEIN PHOSPHATASE METHYLESTERASE 1"/>
    <property type="match status" value="1"/>
</dbReference>
<evidence type="ECO:0000256" key="5">
    <source>
        <dbReference type="ARBA" id="ARBA00049203"/>
    </source>
</evidence>
<dbReference type="AlphaFoldDB" id="A0A5C3QTE1"/>
<dbReference type="PIRSF" id="PIRSF022950">
    <property type="entry name" value="PPase_methylesterase_euk"/>
    <property type="match status" value="1"/>
</dbReference>
<feature type="active site" evidence="7">
    <location>
        <position position="222"/>
    </location>
</feature>
<keyword evidence="11" id="KW-1185">Reference proteome</keyword>
<comment type="function">
    <text evidence="6">Demethylates proteins that have been reversibly carboxymethylated.</text>
</comment>
<dbReference type="Proteomes" id="UP000305067">
    <property type="component" value="Unassembled WGS sequence"/>
</dbReference>
<protein>
    <recommendedName>
        <fullName evidence="2 6">Protein phosphatase methylesterase 1</fullName>
        <shortName evidence="6">PME-1</shortName>
        <ecNumber evidence="6">3.1.1.-</ecNumber>
    </recommendedName>
</protein>
<comment type="catalytic activity">
    <reaction evidence="5">
        <text>[phosphatase 2A protein]-C-terminal L-leucine methyl ester + H2O = [phosphatase 2A protein]-C-terminal L-leucine + methanol + H(+)</text>
        <dbReference type="Rhea" id="RHEA:48548"/>
        <dbReference type="Rhea" id="RHEA-COMP:12134"/>
        <dbReference type="Rhea" id="RHEA-COMP:12135"/>
        <dbReference type="ChEBI" id="CHEBI:15377"/>
        <dbReference type="ChEBI" id="CHEBI:15378"/>
        <dbReference type="ChEBI" id="CHEBI:17790"/>
        <dbReference type="ChEBI" id="CHEBI:90516"/>
        <dbReference type="ChEBI" id="CHEBI:90517"/>
        <dbReference type="EC" id="3.1.1.89"/>
    </reaction>
</comment>
<dbReference type="EMBL" id="ML178817">
    <property type="protein sequence ID" value="TFL05306.1"/>
    <property type="molecule type" value="Genomic_DNA"/>
</dbReference>
<dbReference type="Gene3D" id="3.40.50.1820">
    <property type="entry name" value="alpha/beta hydrolase"/>
    <property type="match status" value="1"/>
</dbReference>
<feature type="region of interest" description="Disordered" evidence="8">
    <location>
        <begin position="1"/>
        <end position="70"/>
    </location>
</feature>
<feature type="domain" description="AB hydrolase-1" evidence="9">
    <location>
        <begin position="112"/>
        <end position="367"/>
    </location>
</feature>
<reference evidence="10 11" key="1">
    <citation type="journal article" date="2019" name="Nat. Ecol. Evol.">
        <title>Megaphylogeny resolves global patterns of mushroom evolution.</title>
        <authorList>
            <person name="Varga T."/>
            <person name="Krizsan K."/>
            <person name="Foldi C."/>
            <person name="Dima B."/>
            <person name="Sanchez-Garcia M."/>
            <person name="Sanchez-Ramirez S."/>
            <person name="Szollosi G.J."/>
            <person name="Szarkandi J.G."/>
            <person name="Papp V."/>
            <person name="Albert L."/>
            <person name="Andreopoulos W."/>
            <person name="Angelini C."/>
            <person name="Antonin V."/>
            <person name="Barry K.W."/>
            <person name="Bougher N.L."/>
            <person name="Buchanan P."/>
            <person name="Buyck B."/>
            <person name="Bense V."/>
            <person name="Catcheside P."/>
            <person name="Chovatia M."/>
            <person name="Cooper J."/>
            <person name="Damon W."/>
            <person name="Desjardin D."/>
            <person name="Finy P."/>
            <person name="Geml J."/>
            <person name="Haridas S."/>
            <person name="Hughes K."/>
            <person name="Justo A."/>
            <person name="Karasinski D."/>
            <person name="Kautmanova I."/>
            <person name="Kiss B."/>
            <person name="Kocsube S."/>
            <person name="Kotiranta H."/>
            <person name="LaButti K.M."/>
            <person name="Lechner B.E."/>
            <person name="Liimatainen K."/>
            <person name="Lipzen A."/>
            <person name="Lukacs Z."/>
            <person name="Mihaltcheva S."/>
            <person name="Morgado L.N."/>
            <person name="Niskanen T."/>
            <person name="Noordeloos M.E."/>
            <person name="Ohm R.A."/>
            <person name="Ortiz-Santana B."/>
            <person name="Ovrebo C."/>
            <person name="Racz N."/>
            <person name="Riley R."/>
            <person name="Savchenko A."/>
            <person name="Shiryaev A."/>
            <person name="Soop K."/>
            <person name="Spirin V."/>
            <person name="Szebenyi C."/>
            <person name="Tomsovsky M."/>
            <person name="Tulloss R.E."/>
            <person name="Uehling J."/>
            <person name="Grigoriev I.V."/>
            <person name="Vagvolgyi C."/>
            <person name="Papp T."/>
            <person name="Martin F.M."/>
            <person name="Miettinen O."/>
            <person name="Hibbett D.S."/>
            <person name="Nagy L.G."/>
        </authorList>
    </citation>
    <scope>NUCLEOTIDE SEQUENCE [LARGE SCALE GENOMIC DNA]</scope>
    <source>
        <strain evidence="10 11">CBS 309.79</strain>
    </source>
</reference>
<evidence type="ECO:0000256" key="1">
    <source>
        <dbReference type="ARBA" id="ARBA00008645"/>
    </source>
</evidence>
<dbReference type="GO" id="GO:0051723">
    <property type="term" value="F:protein methylesterase activity"/>
    <property type="evidence" value="ECO:0007669"/>
    <property type="project" value="UniProtKB-EC"/>
</dbReference>
<feature type="compositionally biased region" description="Acidic residues" evidence="8">
    <location>
        <begin position="22"/>
        <end position="34"/>
    </location>
</feature>
<evidence type="ECO:0000256" key="2">
    <source>
        <dbReference type="ARBA" id="ARBA00020672"/>
    </source>
</evidence>
<dbReference type="SUPFAM" id="SSF53474">
    <property type="entry name" value="alpha/beta-Hydrolases"/>
    <property type="match status" value="1"/>
</dbReference>
<dbReference type="EC" id="3.1.1.-" evidence="6"/>
<dbReference type="InterPro" id="IPR029058">
    <property type="entry name" value="AB_hydrolase_fold"/>
</dbReference>
<dbReference type="OrthoDB" id="194865at2759"/>
<dbReference type="STRING" id="1884261.A0A5C3QTE1"/>